<dbReference type="PANTHER" id="PTHR30454:SF0">
    <property type="entry name" value="4-HYDROXY-3-METHYLBUT-2-EN-1-YL DIPHOSPHATE SYNTHASE (FERREDOXIN), CHLOROPLASTIC"/>
    <property type="match status" value="1"/>
</dbReference>
<feature type="binding site" evidence="7">
    <location>
        <position position="649"/>
    </location>
    <ligand>
        <name>[4Fe-4S] cluster</name>
        <dbReference type="ChEBI" id="CHEBI:49883"/>
    </ligand>
</feature>
<dbReference type="InterPro" id="IPR004588">
    <property type="entry name" value="IspG_bac-typ"/>
</dbReference>
<dbReference type="Proteomes" id="UP001258315">
    <property type="component" value="Unassembled WGS sequence"/>
</dbReference>
<feature type="domain" description="IspG C-terminal" evidence="9">
    <location>
        <begin position="611"/>
        <end position="699"/>
    </location>
</feature>
<dbReference type="PANTHER" id="PTHR30454">
    <property type="entry name" value="4-HYDROXY-3-METHYLBUT-2-EN-1-YL DIPHOSPHATE SYNTHASE"/>
    <property type="match status" value="1"/>
</dbReference>
<evidence type="ECO:0000256" key="1">
    <source>
        <dbReference type="ARBA" id="ARBA00022485"/>
    </source>
</evidence>
<dbReference type="GO" id="GO:0141197">
    <property type="term" value="F:4-hydroxy-3-methylbut-2-enyl-diphosphate synthase activity (flavodoxin)"/>
    <property type="evidence" value="ECO:0007669"/>
    <property type="project" value="UniProtKB-EC"/>
</dbReference>
<comment type="caution">
    <text evidence="10">The sequence shown here is derived from an EMBL/GenBank/DDBJ whole genome shotgun (WGS) entry which is preliminary data.</text>
</comment>
<keyword evidence="3 7" id="KW-0560">Oxidoreductase</keyword>
<proteinExistence type="inferred from homology"/>
<dbReference type="NCBIfam" id="TIGR00612">
    <property type="entry name" value="ispG_gcpE"/>
    <property type="match status" value="1"/>
</dbReference>
<dbReference type="EC" id="1.17.7.3" evidence="7"/>
<dbReference type="Gene3D" id="3.20.20.20">
    <property type="entry name" value="Dihydropteroate synthase-like"/>
    <property type="match status" value="1"/>
</dbReference>
<dbReference type="EMBL" id="JAVLVU010000001">
    <property type="protein sequence ID" value="MDT3404627.1"/>
    <property type="molecule type" value="Genomic_DNA"/>
</dbReference>
<evidence type="ECO:0000256" key="2">
    <source>
        <dbReference type="ARBA" id="ARBA00022723"/>
    </source>
</evidence>
<gene>
    <name evidence="7" type="primary">ispG</name>
    <name evidence="10" type="ORF">QE417_003699</name>
</gene>
<dbReference type="PIRSF" id="PIRSF037336">
    <property type="entry name" value="IspG_like"/>
    <property type="match status" value="1"/>
</dbReference>
<dbReference type="InterPro" id="IPR017178">
    <property type="entry name" value="IspG_atypical"/>
</dbReference>
<feature type="domain" description="IspG TIM-barrel" evidence="8">
    <location>
        <begin position="26"/>
        <end position="294"/>
    </location>
</feature>
<dbReference type="Gene3D" id="3.30.413.10">
    <property type="entry name" value="Sulfite Reductase Hemoprotein, domain 1"/>
    <property type="match status" value="1"/>
</dbReference>
<keyword evidence="6 7" id="KW-0414">Isoprene biosynthesis</keyword>
<dbReference type="GO" id="GO:0046429">
    <property type="term" value="F:4-hydroxy-3-methylbut-2-en-1-yl diphosphate synthase activity (ferredoxin)"/>
    <property type="evidence" value="ECO:0007669"/>
    <property type="project" value="UniProtKB-EC"/>
</dbReference>
<evidence type="ECO:0000259" key="9">
    <source>
        <dbReference type="Pfam" id="PF26540"/>
    </source>
</evidence>
<sequence length="711" mass="78230">MMNAEAVKVLPGQYCNSLTQYSRFVTREVTIGDVPMGGNNPIRIQSMTTTDTMDTLGTVEQTIRMVDAGCEYVRITAPSIKEANNLAEIKKQLRARGYNVPLVADIHFTPNAAEVAARIVEKVRVNPGNYADKKKFDEIDYTDLQYQGELDRIFSKFTPLVNICKEYGTAMRIGTNHGSLSDRIMSRYGDTPQGMVESAMEFIRMCEALNYYNLCISMKSSNPQVMVQAYRLLVETMVAEGMNYPLHLGVTEAGDGEDGRIKSAVGIGTLLEDGLGDTVRVSLTEEPEAEAPVAIALVQRYSNRVKNQEPRIKTGELTTDPSQVFSPSPLERVGERFHNPYEYQKRSTFEANAFIGGHMVPRVVVDLSNRNLKDPSVLNDAGYLYSPGLDKYNMADQSVDFVYLADNLPSFTFPGNLKQLYNYNTWLTLANKKNCHPVFTLGEYLAGTDHSSALNLVHIKPADFNAEQFKQLAQDEALVFVLETDALHGMAEQRSFFFNLTEAGMNTPVIIKRSYGFGAESEEQGAQLQSETPSALSIVDAKNSEVLIPAPRSTDPVTLLQLYAATDMGALLVDGFGDGVWIDAPAMPAAVITSTAFGILQATRSRISKTEYISCPSCGRTLFDLQETTQMIRSRTSHLKGLKIGIMGCIVNGPGEMADADYGYVGAGPGKITLYRGKEVVKKNVNTINALDELIGIIREDGNWVEPVALA</sequence>
<dbReference type="Pfam" id="PF04551">
    <property type="entry name" value="GcpE"/>
    <property type="match status" value="1"/>
</dbReference>
<keyword evidence="1 7" id="KW-0004">4Fe-4S</keyword>
<evidence type="ECO:0000256" key="3">
    <source>
        <dbReference type="ARBA" id="ARBA00023002"/>
    </source>
</evidence>
<evidence type="ECO:0000313" key="10">
    <source>
        <dbReference type="EMBL" id="MDT3404627.1"/>
    </source>
</evidence>
<dbReference type="Pfam" id="PF26540">
    <property type="entry name" value="GcpE_C"/>
    <property type="match status" value="1"/>
</dbReference>
<reference evidence="11" key="1">
    <citation type="submission" date="2023-07" db="EMBL/GenBank/DDBJ databases">
        <title>Functional and genomic diversity of the sorghum phyllosphere microbiome.</title>
        <authorList>
            <person name="Shade A."/>
        </authorList>
    </citation>
    <scope>NUCLEOTIDE SEQUENCE [LARGE SCALE GENOMIC DNA]</scope>
    <source>
        <strain evidence="11">SORGH_AS_0422</strain>
    </source>
</reference>
<keyword evidence="5 7" id="KW-0411">Iron-sulfur</keyword>
<feature type="binding site" evidence="7">
    <location>
        <position position="615"/>
    </location>
    <ligand>
        <name>[4Fe-4S] cluster</name>
        <dbReference type="ChEBI" id="CHEBI:49883"/>
    </ligand>
</feature>
<dbReference type="SUPFAM" id="SSF56014">
    <property type="entry name" value="Nitrite and sulphite reductase 4Fe-4S domain-like"/>
    <property type="match status" value="1"/>
</dbReference>
<protein>
    <recommendedName>
        <fullName evidence="7">4-hydroxy-3-methylbut-2-en-1-yl diphosphate synthase (flavodoxin)</fullName>
        <ecNumber evidence="7">1.17.7.3</ecNumber>
    </recommendedName>
    <alternativeName>
        <fullName evidence="7">1-hydroxy-2-methyl-2-(E)-butenyl 4-diphosphate synthase</fullName>
    </alternativeName>
</protein>
<evidence type="ECO:0000256" key="7">
    <source>
        <dbReference type="HAMAP-Rule" id="MF_00159"/>
    </source>
</evidence>
<organism evidence="10 11">
    <name type="scientific">Mucilaginibacter terrae</name>
    <dbReference type="NCBI Taxonomy" id="1955052"/>
    <lineage>
        <taxon>Bacteria</taxon>
        <taxon>Pseudomonadati</taxon>
        <taxon>Bacteroidota</taxon>
        <taxon>Sphingobacteriia</taxon>
        <taxon>Sphingobacteriales</taxon>
        <taxon>Sphingobacteriaceae</taxon>
        <taxon>Mucilaginibacter</taxon>
    </lineage>
</organism>
<evidence type="ECO:0000256" key="4">
    <source>
        <dbReference type="ARBA" id="ARBA00023004"/>
    </source>
</evidence>
<comment type="pathway">
    <text evidence="7">Isoprenoid biosynthesis; isopentenyl diphosphate biosynthesis via DXP pathway; isopentenyl diphosphate from 1-deoxy-D-xylulose 5-phosphate: step 5/6.</text>
</comment>
<comment type="function">
    <text evidence="7">Converts 2C-methyl-D-erythritol 2,4-cyclodiphosphate (ME-2,4cPP) into 1-hydroxy-2-methyl-2-(E)-butenyl 4-diphosphate.</text>
</comment>
<feature type="binding site" evidence="7">
    <location>
        <position position="656"/>
    </location>
    <ligand>
        <name>[4Fe-4S] cluster</name>
        <dbReference type="ChEBI" id="CHEBI:49883"/>
    </ligand>
</feature>
<keyword evidence="2 7" id="KW-0479">Metal-binding</keyword>
<feature type="binding site" evidence="7">
    <location>
        <position position="618"/>
    </location>
    <ligand>
        <name>[4Fe-4S] cluster</name>
        <dbReference type="ChEBI" id="CHEBI:49883"/>
    </ligand>
</feature>
<dbReference type="HAMAP" id="MF_00159">
    <property type="entry name" value="IspG"/>
    <property type="match status" value="1"/>
</dbReference>
<dbReference type="InterPro" id="IPR011005">
    <property type="entry name" value="Dihydropteroate_synth-like_sf"/>
</dbReference>
<accession>A0ABU3GXX9</accession>
<dbReference type="InterPro" id="IPR058578">
    <property type="entry name" value="IspG_TIM"/>
</dbReference>
<dbReference type="InterPro" id="IPR045854">
    <property type="entry name" value="NO2/SO3_Rdtase_4Fe4S_sf"/>
</dbReference>
<name>A0ABU3GXX9_9SPHI</name>
<evidence type="ECO:0000259" key="8">
    <source>
        <dbReference type="Pfam" id="PF04551"/>
    </source>
</evidence>
<keyword evidence="11" id="KW-1185">Reference proteome</keyword>
<evidence type="ECO:0000313" key="11">
    <source>
        <dbReference type="Proteomes" id="UP001258315"/>
    </source>
</evidence>
<comment type="cofactor">
    <cofactor evidence="7">
        <name>[4Fe-4S] cluster</name>
        <dbReference type="ChEBI" id="CHEBI:49883"/>
    </cofactor>
    <text evidence="7">Binds 1 [4Fe-4S] cluster.</text>
</comment>
<comment type="catalytic activity">
    <reaction evidence="7">
        <text>(2E)-4-hydroxy-3-methylbut-2-enyl diphosphate + oxidized [flavodoxin] + H2O + 2 H(+) = 2-C-methyl-D-erythritol 2,4-cyclic diphosphate + reduced [flavodoxin]</text>
        <dbReference type="Rhea" id="RHEA:43604"/>
        <dbReference type="Rhea" id="RHEA-COMP:10622"/>
        <dbReference type="Rhea" id="RHEA-COMP:10623"/>
        <dbReference type="ChEBI" id="CHEBI:15377"/>
        <dbReference type="ChEBI" id="CHEBI:15378"/>
        <dbReference type="ChEBI" id="CHEBI:57618"/>
        <dbReference type="ChEBI" id="CHEBI:58210"/>
        <dbReference type="ChEBI" id="CHEBI:58483"/>
        <dbReference type="ChEBI" id="CHEBI:128753"/>
        <dbReference type="EC" id="1.17.7.3"/>
    </reaction>
</comment>
<evidence type="ECO:0000256" key="6">
    <source>
        <dbReference type="ARBA" id="ARBA00023229"/>
    </source>
</evidence>
<keyword evidence="4 7" id="KW-0408">Iron</keyword>
<evidence type="ECO:0000256" key="5">
    <source>
        <dbReference type="ARBA" id="ARBA00023014"/>
    </source>
</evidence>
<comment type="similarity">
    <text evidence="7">Belongs to the IspG family.</text>
</comment>
<dbReference type="InterPro" id="IPR058579">
    <property type="entry name" value="IspG_C"/>
</dbReference>